<gene>
    <name evidence="3" type="ORF">Acr_29g0005200</name>
</gene>
<keyword evidence="4" id="KW-1185">Reference proteome</keyword>
<accession>A0A7J0HE68</accession>
<evidence type="ECO:0000259" key="2">
    <source>
        <dbReference type="Pfam" id="PF04195"/>
    </source>
</evidence>
<dbReference type="AlphaFoldDB" id="A0A7J0HE68"/>
<evidence type="ECO:0000313" key="4">
    <source>
        <dbReference type="Proteomes" id="UP000585474"/>
    </source>
</evidence>
<reference evidence="3 4" key="1">
    <citation type="submission" date="2019-07" db="EMBL/GenBank/DDBJ databases">
        <title>De Novo Assembly of kiwifruit Actinidia rufa.</title>
        <authorList>
            <person name="Sugita-Konishi S."/>
            <person name="Sato K."/>
            <person name="Mori E."/>
            <person name="Abe Y."/>
            <person name="Kisaki G."/>
            <person name="Hamano K."/>
            <person name="Suezawa K."/>
            <person name="Otani M."/>
            <person name="Fukuda T."/>
            <person name="Manabe T."/>
            <person name="Gomi K."/>
            <person name="Tabuchi M."/>
            <person name="Akimitsu K."/>
            <person name="Kataoka I."/>
        </authorList>
    </citation>
    <scope>NUCLEOTIDE SEQUENCE [LARGE SCALE GENOMIC DNA]</scope>
    <source>
        <strain evidence="4">cv. Fuchu</strain>
    </source>
</reference>
<evidence type="ECO:0000313" key="3">
    <source>
        <dbReference type="EMBL" id="GFZ21358.1"/>
    </source>
</evidence>
<dbReference type="EMBL" id="BJWL01000029">
    <property type="protein sequence ID" value="GFZ21358.1"/>
    <property type="molecule type" value="Genomic_DNA"/>
</dbReference>
<organism evidence="3 4">
    <name type="scientific">Actinidia rufa</name>
    <dbReference type="NCBI Taxonomy" id="165716"/>
    <lineage>
        <taxon>Eukaryota</taxon>
        <taxon>Viridiplantae</taxon>
        <taxon>Streptophyta</taxon>
        <taxon>Embryophyta</taxon>
        <taxon>Tracheophyta</taxon>
        <taxon>Spermatophyta</taxon>
        <taxon>Magnoliopsida</taxon>
        <taxon>eudicotyledons</taxon>
        <taxon>Gunneridae</taxon>
        <taxon>Pentapetalae</taxon>
        <taxon>asterids</taxon>
        <taxon>Ericales</taxon>
        <taxon>Actinidiaceae</taxon>
        <taxon>Actinidia</taxon>
    </lineage>
</organism>
<dbReference type="InterPro" id="IPR007321">
    <property type="entry name" value="Transposase_28"/>
</dbReference>
<name>A0A7J0HE68_9ERIC</name>
<dbReference type="Proteomes" id="UP000585474">
    <property type="component" value="Unassembled WGS sequence"/>
</dbReference>
<feature type="domain" description="Transposase (putative) gypsy type" evidence="2">
    <location>
        <begin position="32"/>
        <end position="96"/>
    </location>
</feature>
<dbReference type="PANTHER" id="PTHR31099">
    <property type="entry name" value="OS06G0165300 PROTEIN"/>
    <property type="match status" value="1"/>
</dbReference>
<evidence type="ECO:0000256" key="1">
    <source>
        <dbReference type="SAM" id="MobiDB-lite"/>
    </source>
</evidence>
<dbReference type="OrthoDB" id="687305at2759"/>
<protein>
    <recommendedName>
        <fullName evidence="2">Transposase (putative) gypsy type domain-containing protein</fullName>
    </recommendedName>
</protein>
<comment type="caution">
    <text evidence="3">The sequence shown here is derived from an EMBL/GenBank/DDBJ whole genome shotgun (WGS) entry which is preliminary data.</text>
</comment>
<dbReference type="PANTHER" id="PTHR31099:SF42">
    <property type="entry name" value="AMINOTRANSFERASE-LIKE PLANT MOBILE DOMAIN-CONTAINING PROTEIN"/>
    <property type="match status" value="1"/>
</dbReference>
<dbReference type="Pfam" id="PF04195">
    <property type="entry name" value="Transposase_28"/>
    <property type="match status" value="1"/>
</dbReference>
<sequence length="457" mass="51463">MDTSNLIKEVNIMTQGSPERVISTRPSEVTFYEAAFPSDLRFPIHPIIRMTLNHYKICPAQLSPNVWRSIICSLVIRRYYKCHMSCDNFRCLYSLSPLPDSGWYYFKAMPDKNLLRGPLSSVKRWKKRFFFASRDEWEFFPSMPLSKGIPTRLRGRTEILEKIESGGYFEVSKVLDSKTSQKYFACGRMEISSSSGKNTTSGDEGTIARKAFLDTPDLPLLRWLRGKVQDPFLNLFPNSLSSSSNLKSKSLSDSGLFPMLRSDGQGGHATTPPKRTKSNKGASNAAVRMSPLGTPFTLPGDNLGPEASMMLSVPMAWKILNEVIFPINKEKVDQFTTDELVTKSFHALGQAVVLVSALALQSQDHQNDYHFQLTRANLAELKMDVVIDFAATYFGEGKRQLLHHHPNLGIDLASMGMDADLGEKEEEARQAKRRRIMKAKPTTLINVVKLFFGNDDL</sequence>
<proteinExistence type="predicted"/>
<feature type="region of interest" description="Disordered" evidence="1">
    <location>
        <begin position="260"/>
        <end position="286"/>
    </location>
</feature>